<dbReference type="InterPro" id="IPR003004">
    <property type="entry name" value="GspF/PilC"/>
</dbReference>
<gene>
    <name evidence="9" type="ORF">SAMN05421753_101397</name>
</gene>
<comment type="similarity">
    <text evidence="2">Belongs to the GSP F family.</text>
</comment>
<dbReference type="Gene3D" id="1.20.81.30">
    <property type="entry name" value="Type II secretion system (T2SS), domain F"/>
    <property type="match status" value="2"/>
</dbReference>
<keyword evidence="3" id="KW-1003">Cell membrane</keyword>
<dbReference type="EMBL" id="FOQD01000001">
    <property type="protein sequence ID" value="SFH60378.1"/>
    <property type="molecule type" value="Genomic_DNA"/>
</dbReference>
<evidence type="ECO:0000313" key="9">
    <source>
        <dbReference type="EMBL" id="SFH60378.1"/>
    </source>
</evidence>
<dbReference type="AlphaFoldDB" id="A0A1I3BDM7"/>
<sequence length="347" mass="37735">MFSQRASMRELASLSRNLGVSLHSGIGIVKAFDLTSRKTTGRLHAAVQDIIRELKSGSDVTTALEKQSEVFPDLFIDMVQVGETTGNLPEVLKSLAEHYENNVRLRREFIGQITMPTIQLIVAVFVIAALICLLGVIGGSTGQTFDVLGWGLLGPTGAMIWLGAWAMGVASIVIGYKLVSTSLGGQKTIHRWLLSLPVIGHCLRSFAIARFSWGFSLTQGAGMPIEDSIDAALRATSNGAFIAAAPDMIADISSGENLTEAFTRSELFPRDFLEFVLVAEQSGTVPEALHRLSPQFEEDARRSLQNMAAAMSWAVWAAVAGFIIFIVFTIALWYIGMINELLQETNR</sequence>
<dbReference type="PANTHER" id="PTHR30012">
    <property type="entry name" value="GENERAL SECRETION PATHWAY PROTEIN"/>
    <property type="match status" value="1"/>
</dbReference>
<evidence type="ECO:0000256" key="5">
    <source>
        <dbReference type="ARBA" id="ARBA00022989"/>
    </source>
</evidence>
<feature type="transmembrane region" description="Helical" evidence="7">
    <location>
        <begin position="158"/>
        <end position="179"/>
    </location>
</feature>
<dbReference type="PANTHER" id="PTHR30012:SF0">
    <property type="entry name" value="TYPE II SECRETION SYSTEM PROTEIN F-RELATED"/>
    <property type="match status" value="1"/>
</dbReference>
<evidence type="ECO:0000256" key="3">
    <source>
        <dbReference type="ARBA" id="ARBA00022475"/>
    </source>
</evidence>
<protein>
    <submittedName>
        <fullName evidence="9">Type IV pilus assembly protein PilC</fullName>
    </submittedName>
</protein>
<reference evidence="10" key="1">
    <citation type="submission" date="2016-10" db="EMBL/GenBank/DDBJ databases">
        <authorList>
            <person name="Varghese N."/>
            <person name="Submissions S."/>
        </authorList>
    </citation>
    <scope>NUCLEOTIDE SEQUENCE [LARGE SCALE GENOMIC DNA]</scope>
    <source>
        <strain evidence="10">DSM 26348</strain>
    </source>
</reference>
<evidence type="ECO:0000313" key="10">
    <source>
        <dbReference type="Proteomes" id="UP000199518"/>
    </source>
</evidence>
<keyword evidence="10" id="KW-1185">Reference proteome</keyword>
<name>A0A1I3BDM7_9PLAN</name>
<evidence type="ECO:0000256" key="6">
    <source>
        <dbReference type="ARBA" id="ARBA00023136"/>
    </source>
</evidence>
<accession>A0A1I3BDM7</accession>
<keyword evidence="5 7" id="KW-1133">Transmembrane helix</keyword>
<dbReference type="InterPro" id="IPR042094">
    <property type="entry name" value="T2SS_GspF_sf"/>
</dbReference>
<feature type="domain" description="Type II secretion system protein GspF" evidence="8">
    <location>
        <begin position="217"/>
        <end position="331"/>
    </location>
</feature>
<dbReference type="STRING" id="1576369.SAMN05421753_101397"/>
<feature type="domain" description="Type II secretion system protein GspF" evidence="8">
    <location>
        <begin position="15"/>
        <end position="132"/>
    </location>
</feature>
<keyword evidence="6 7" id="KW-0472">Membrane</keyword>
<dbReference type="InterPro" id="IPR018076">
    <property type="entry name" value="T2SS_GspF_dom"/>
</dbReference>
<feature type="transmembrane region" description="Helical" evidence="7">
    <location>
        <begin position="113"/>
        <end position="138"/>
    </location>
</feature>
<evidence type="ECO:0000259" key="8">
    <source>
        <dbReference type="Pfam" id="PF00482"/>
    </source>
</evidence>
<evidence type="ECO:0000256" key="4">
    <source>
        <dbReference type="ARBA" id="ARBA00022692"/>
    </source>
</evidence>
<evidence type="ECO:0000256" key="1">
    <source>
        <dbReference type="ARBA" id="ARBA00004651"/>
    </source>
</evidence>
<feature type="transmembrane region" description="Helical" evidence="7">
    <location>
        <begin position="313"/>
        <end position="335"/>
    </location>
</feature>
<organism evidence="9 10">
    <name type="scientific">Planctomicrobium piriforme</name>
    <dbReference type="NCBI Taxonomy" id="1576369"/>
    <lineage>
        <taxon>Bacteria</taxon>
        <taxon>Pseudomonadati</taxon>
        <taxon>Planctomycetota</taxon>
        <taxon>Planctomycetia</taxon>
        <taxon>Planctomycetales</taxon>
        <taxon>Planctomycetaceae</taxon>
        <taxon>Planctomicrobium</taxon>
    </lineage>
</organism>
<dbReference type="Pfam" id="PF00482">
    <property type="entry name" value="T2SSF"/>
    <property type="match status" value="2"/>
</dbReference>
<dbReference type="GO" id="GO:0005886">
    <property type="term" value="C:plasma membrane"/>
    <property type="evidence" value="ECO:0007669"/>
    <property type="project" value="UniProtKB-SubCell"/>
</dbReference>
<proteinExistence type="inferred from homology"/>
<dbReference type="OrthoDB" id="211600at2"/>
<keyword evidence="4 7" id="KW-0812">Transmembrane</keyword>
<dbReference type="Proteomes" id="UP000199518">
    <property type="component" value="Unassembled WGS sequence"/>
</dbReference>
<dbReference type="RefSeq" id="WP_092047440.1">
    <property type="nucleotide sequence ID" value="NZ_FOQD01000001.1"/>
</dbReference>
<evidence type="ECO:0000256" key="2">
    <source>
        <dbReference type="ARBA" id="ARBA00005745"/>
    </source>
</evidence>
<comment type="subcellular location">
    <subcellularLocation>
        <location evidence="1">Cell membrane</location>
        <topology evidence="1">Multi-pass membrane protein</topology>
    </subcellularLocation>
</comment>
<feature type="transmembrane region" description="Helical" evidence="7">
    <location>
        <begin position="191"/>
        <end position="213"/>
    </location>
</feature>
<evidence type="ECO:0000256" key="7">
    <source>
        <dbReference type="SAM" id="Phobius"/>
    </source>
</evidence>